<accession>A0A0E9TU37</accession>
<reference evidence="1" key="1">
    <citation type="submission" date="2014-11" db="EMBL/GenBank/DDBJ databases">
        <authorList>
            <person name="Amaro Gonzalez C."/>
        </authorList>
    </citation>
    <scope>NUCLEOTIDE SEQUENCE</scope>
</reference>
<protein>
    <submittedName>
        <fullName evidence="1">Uncharacterized protein</fullName>
    </submittedName>
</protein>
<name>A0A0E9TU37_ANGAN</name>
<reference evidence="1" key="2">
    <citation type="journal article" date="2015" name="Fish Shellfish Immunol.">
        <title>Early steps in the European eel (Anguilla anguilla)-Vibrio vulnificus interaction in the gills: Role of the RtxA13 toxin.</title>
        <authorList>
            <person name="Callol A."/>
            <person name="Pajuelo D."/>
            <person name="Ebbesson L."/>
            <person name="Teles M."/>
            <person name="MacKenzie S."/>
            <person name="Amaro C."/>
        </authorList>
    </citation>
    <scope>NUCLEOTIDE SEQUENCE</scope>
</reference>
<sequence>MRPRVWMTDPVGMSIMLLLLF</sequence>
<evidence type="ECO:0000313" key="1">
    <source>
        <dbReference type="EMBL" id="JAH57076.1"/>
    </source>
</evidence>
<dbReference type="AlphaFoldDB" id="A0A0E9TU37"/>
<proteinExistence type="predicted"/>
<organism evidence="1">
    <name type="scientific">Anguilla anguilla</name>
    <name type="common">European freshwater eel</name>
    <name type="synonym">Muraena anguilla</name>
    <dbReference type="NCBI Taxonomy" id="7936"/>
    <lineage>
        <taxon>Eukaryota</taxon>
        <taxon>Metazoa</taxon>
        <taxon>Chordata</taxon>
        <taxon>Craniata</taxon>
        <taxon>Vertebrata</taxon>
        <taxon>Euteleostomi</taxon>
        <taxon>Actinopterygii</taxon>
        <taxon>Neopterygii</taxon>
        <taxon>Teleostei</taxon>
        <taxon>Anguilliformes</taxon>
        <taxon>Anguillidae</taxon>
        <taxon>Anguilla</taxon>
    </lineage>
</organism>
<dbReference type="EMBL" id="GBXM01051501">
    <property type="protein sequence ID" value="JAH57076.1"/>
    <property type="molecule type" value="Transcribed_RNA"/>
</dbReference>